<accession>A0A8H7TFT5</accession>
<evidence type="ECO:0000256" key="1">
    <source>
        <dbReference type="SAM" id="SignalP"/>
    </source>
</evidence>
<gene>
    <name evidence="2" type="ORF">IFR04_007921</name>
</gene>
<dbReference type="AlphaFoldDB" id="A0A8H7TFT5"/>
<organism evidence="2 3">
    <name type="scientific">Cadophora malorum</name>
    <dbReference type="NCBI Taxonomy" id="108018"/>
    <lineage>
        <taxon>Eukaryota</taxon>
        <taxon>Fungi</taxon>
        <taxon>Dikarya</taxon>
        <taxon>Ascomycota</taxon>
        <taxon>Pezizomycotina</taxon>
        <taxon>Leotiomycetes</taxon>
        <taxon>Helotiales</taxon>
        <taxon>Ploettnerulaceae</taxon>
        <taxon>Cadophora</taxon>
    </lineage>
</organism>
<dbReference type="EMBL" id="JAFJYH010000116">
    <property type="protein sequence ID" value="KAG4418974.1"/>
    <property type="molecule type" value="Genomic_DNA"/>
</dbReference>
<protein>
    <submittedName>
        <fullName evidence="2">Uncharacterized protein</fullName>
    </submittedName>
</protein>
<dbReference type="Proteomes" id="UP000664132">
    <property type="component" value="Unassembled WGS sequence"/>
</dbReference>
<comment type="caution">
    <text evidence="2">The sequence shown here is derived from an EMBL/GenBank/DDBJ whole genome shotgun (WGS) entry which is preliminary data.</text>
</comment>
<evidence type="ECO:0000313" key="2">
    <source>
        <dbReference type="EMBL" id="KAG4418974.1"/>
    </source>
</evidence>
<name>A0A8H7TFT5_9HELO</name>
<keyword evidence="3" id="KW-1185">Reference proteome</keyword>
<keyword evidence="1" id="KW-0732">Signal</keyword>
<dbReference type="OrthoDB" id="3360643at2759"/>
<sequence>MKFLAPLLLVITALQNVEAATWYFLRWYTPSSSAQLQKFSMVMTVPPIKQAGTYYLWPGLQDTGNTGVYQEVLDGRKGAWWIGAGWCCSNPSLPWGSGFSAPVGSKVTISNTRDSNGVNWTATMSMGSSSTKDSFPLGYKNFNQALLAIELTGVTWDFGPLTWNNVVMVMNTTQTAWCTNAPQNYNSATKYTMTTPKVATSGGLTTCTIDQIVMQGPA</sequence>
<feature type="signal peptide" evidence="1">
    <location>
        <begin position="1"/>
        <end position="19"/>
    </location>
</feature>
<evidence type="ECO:0000313" key="3">
    <source>
        <dbReference type="Proteomes" id="UP000664132"/>
    </source>
</evidence>
<feature type="chain" id="PRO_5034501504" evidence="1">
    <location>
        <begin position="20"/>
        <end position="218"/>
    </location>
</feature>
<reference evidence="2" key="1">
    <citation type="submission" date="2021-02" db="EMBL/GenBank/DDBJ databases">
        <title>Genome sequence Cadophora malorum strain M34.</title>
        <authorList>
            <person name="Stefanovic E."/>
            <person name="Vu D."/>
            <person name="Scully C."/>
            <person name="Dijksterhuis J."/>
            <person name="Roader J."/>
            <person name="Houbraken J."/>
        </authorList>
    </citation>
    <scope>NUCLEOTIDE SEQUENCE</scope>
    <source>
        <strain evidence="2">M34</strain>
    </source>
</reference>
<proteinExistence type="predicted"/>